<feature type="site" description="Part of a proton relay during catalysis" evidence="12">
    <location>
        <position position="108"/>
    </location>
</feature>
<dbReference type="InterPro" id="IPR020624">
    <property type="entry name" value="Schiff_base-form_aldolases_CS"/>
</dbReference>
<comment type="caution">
    <text evidence="12">Was originally thought to be a dihydrodipicolinate synthase (DHDPS), catalyzing the condensation of (S)-aspartate-beta-semialdehyde [(S)-ASA] and pyruvate to dihydrodipicolinate (DHDP). However, it was shown in E.coli that the product of the enzymatic reaction is not dihydrodipicolinate but in fact (4S)-4-hydroxy-2,3,4,5-tetrahydro-(2S)-dipicolinic acid (HTPA), and that the consecutive dehydration reaction leading to DHDP is not spontaneous but catalyzed by DapB.</text>
</comment>
<name>A0A3P5XFR3_9BACL</name>
<comment type="subcellular location">
    <subcellularLocation>
        <location evidence="12">Cytoplasm</location>
    </subcellularLocation>
</comment>
<keyword evidence="10 12" id="KW-0704">Schiff base</keyword>
<gene>
    <name evidence="16" type="primary">dapA_2</name>
    <name evidence="12" type="synonym">dapA</name>
    <name evidence="16" type="ORF">FILTAD_02254</name>
</gene>
<dbReference type="Pfam" id="PF00701">
    <property type="entry name" value="DHDPS"/>
    <property type="match status" value="1"/>
</dbReference>
<dbReference type="InterPro" id="IPR013785">
    <property type="entry name" value="Aldolase_TIM"/>
</dbReference>
<dbReference type="HAMAP" id="MF_00418">
    <property type="entry name" value="DapA"/>
    <property type="match status" value="1"/>
</dbReference>
<evidence type="ECO:0000256" key="9">
    <source>
        <dbReference type="ARBA" id="ARBA00023239"/>
    </source>
</evidence>
<evidence type="ECO:0000256" key="2">
    <source>
        <dbReference type="ARBA" id="ARBA00005120"/>
    </source>
</evidence>
<evidence type="ECO:0000256" key="4">
    <source>
        <dbReference type="ARBA" id="ARBA00012086"/>
    </source>
</evidence>
<dbReference type="SUPFAM" id="SSF51569">
    <property type="entry name" value="Aldolase"/>
    <property type="match status" value="1"/>
</dbReference>
<evidence type="ECO:0000256" key="5">
    <source>
        <dbReference type="ARBA" id="ARBA00022490"/>
    </source>
</evidence>
<dbReference type="GO" id="GO:0009089">
    <property type="term" value="P:lysine biosynthetic process via diaminopimelate"/>
    <property type="evidence" value="ECO:0007669"/>
    <property type="project" value="UniProtKB-UniRule"/>
</dbReference>
<reference evidence="16 17" key="1">
    <citation type="submission" date="2018-11" db="EMBL/GenBank/DDBJ databases">
        <authorList>
            <person name="Criscuolo A."/>
        </authorList>
    </citation>
    <scope>NUCLEOTIDE SEQUENCE [LARGE SCALE GENOMIC DNA]</scope>
    <source>
        <strain evidence="16">ATB-66</strain>
    </source>
</reference>
<dbReference type="GO" id="GO:0005829">
    <property type="term" value="C:cytosol"/>
    <property type="evidence" value="ECO:0007669"/>
    <property type="project" value="TreeGrafter"/>
</dbReference>
<comment type="function">
    <text evidence="1 12">Catalyzes the condensation of (S)-aspartate-beta-semialdehyde [(S)-ASA] and pyruvate to 4-hydroxy-tetrahydrodipicolinate (HTPA).</text>
</comment>
<dbReference type="UniPathway" id="UPA00034">
    <property type="reaction ID" value="UER00017"/>
</dbReference>
<evidence type="ECO:0000256" key="6">
    <source>
        <dbReference type="ARBA" id="ARBA00022605"/>
    </source>
</evidence>
<comment type="pathway">
    <text evidence="2 12">Amino-acid biosynthesis; L-lysine biosynthesis via DAP pathway; (S)-tetrahydrodipicolinate from L-aspartate: step 3/4.</text>
</comment>
<dbReference type="PROSITE" id="PS00666">
    <property type="entry name" value="DHDPS_2"/>
    <property type="match status" value="1"/>
</dbReference>
<dbReference type="InterPro" id="IPR005263">
    <property type="entry name" value="DapA"/>
</dbReference>
<dbReference type="GO" id="GO:0008840">
    <property type="term" value="F:4-hydroxy-tetrahydrodipicolinate synthase activity"/>
    <property type="evidence" value="ECO:0007669"/>
    <property type="project" value="UniProtKB-UniRule"/>
</dbReference>
<dbReference type="OrthoDB" id="9782828at2"/>
<dbReference type="CDD" id="cd00950">
    <property type="entry name" value="DHDPS"/>
    <property type="match status" value="1"/>
</dbReference>
<feature type="site" description="Part of a proton relay during catalysis" evidence="12">
    <location>
        <position position="45"/>
    </location>
</feature>
<evidence type="ECO:0000256" key="8">
    <source>
        <dbReference type="ARBA" id="ARBA00023154"/>
    </source>
</evidence>
<feature type="active site" description="Schiff-base intermediate with substrate" evidence="12 14">
    <location>
        <position position="162"/>
    </location>
</feature>
<keyword evidence="7 12" id="KW-0220">Diaminopimelate biosynthesis</keyword>
<dbReference type="AlphaFoldDB" id="A0A3P5XFR3"/>
<sequence>MELGQISTAMVTPYSTAGDIDYDKTAKLVEHLIANGTDSLVVCGTTGESPTLSAAEKEALLSFTIETVNKRIPVIAGTGTFSTKETVMLTKMAERVGSDGIMLVAPYYNKPDQKGMFAHFSHVAAETKLPVMLYNIPGRSAVNMLPETLIALSKIPNIRAVKEASGSLDQMVDIISGTDNGFALYSGDDALTLPALAIGAKGVVSVASHVAGNEMQQMVNAFKEGRTDQAARMHRALLPLFHGLFAAPNPVLVKYALEKVGIHTGGVRLPLTDFGSEGNIPFDEVWESYKKTDHLFK</sequence>
<dbReference type="RefSeq" id="WP_124070873.1">
    <property type="nucleotide sequence ID" value="NZ_CBCRXF010000001.1"/>
</dbReference>
<dbReference type="Proteomes" id="UP000270468">
    <property type="component" value="Unassembled WGS sequence"/>
</dbReference>
<comment type="subunit">
    <text evidence="12">Homotetramer; dimer of dimers.</text>
</comment>
<keyword evidence="9 12" id="KW-0456">Lyase</keyword>
<dbReference type="PRINTS" id="PR00146">
    <property type="entry name" value="DHPICSNTHASE"/>
</dbReference>
<evidence type="ECO:0000256" key="13">
    <source>
        <dbReference type="PIRNR" id="PIRNR001365"/>
    </source>
</evidence>
<evidence type="ECO:0000256" key="3">
    <source>
        <dbReference type="ARBA" id="ARBA00007592"/>
    </source>
</evidence>
<feature type="active site" description="Proton donor/acceptor" evidence="12 14">
    <location>
        <position position="134"/>
    </location>
</feature>
<evidence type="ECO:0000256" key="14">
    <source>
        <dbReference type="PIRSR" id="PIRSR001365-1"/>
    </source>
</evidence>
<organism evidence="16 17">
    <name type="scientific">Filibacter tadaridae</name>
    <dbReference type="NCBI Taxonomy" id="2483811"/>
    <lineage>
        <taxon>Bacteria</taxon>
        <taxon>Bacillati</taxon>
        <taxon>Bacillota</taxon>
        <taxon>Bacilli</taxon>
        <taxon>Bacillales</taxon>
        <taxon>Caryophanaceae</taxon>
        <taxon>Filibacter</taxon>
    </lineage>
</organism>
<evidence type="ECO:0000256" key="7">
    <source>
        <dbReference type="ARBA" id="ARBA00022915"/>
    </source>
</evidence>
<keyword evidence="8 12" id="KW-0457">Lysine biosynthesis</keyword>
<evidence type="ECO:0000256" key="11">
    <source>
        <dbReference type="ARBA" id="ARBA00047836"/>
    </source>
</evidence>
<dbReference type="InterPro" id="IPR020625">
    <property type="entry name" value="Schiff_base-form_aldolases_AS"/>
</dbReference>
<keyword evidence="6 12" id="KW-0028">Amino-acid biosynthesis</keyword>
<dbReference type="InterPro" id="IPR002220">
    <property type="entry name" value="DapA-like"/>
</dbReference>
<evidence type="ECO:0000313" key="16">
    <source>
        <dbReference type="EMBL" id="VDC29699.1"/>
    </source>
</evidence>
<dbReference type="SMART" id="SM01130">
    <property type="entry name" value="DHDPS"/>
    <property type="match status" value="1"/>
</dbReference>
<dbReference type="PANTHER" id="PTHR12128:SF66">
    <property type="entry name" value="4-HYDROXY-2-OXOGLUTARATE ALDOLASE, MITOCHONDRIAL"/>
    <property type="match status" value="1"/>
</dbReference>
<comment type="similarity">
    <text evidence="3 12 13">Belongs to the DapA family.</text>
</comment>
<evidence type="ECO:0000256" key="15">
    <source>
        <dbReference type="PIRSR" id="PIRSR001365-2"/>
    </source>
</evidence>
<keyword evidence="17" id="KW-1185">Reference proteome</keyword>
<dbReference type="PANTHER" id="PTHR12128">
    <property type="entry name" value="DIHYDRODIPICOLINATE SYNTHASE"/>
    <property type="match status" value="1"/>
</dbReference>
<dbReference type="NCBIfam" id="TIGR00674">
    <property type="entry name" value="dapA"/>
    <property type="match status" value="1"/>
</dbReference>
<evidence type="ECO:0000313" key="17">
    <source>
        <dbReference type="Proteomes" id="UP000270468"/>
    </source>
</evidence>
<dbReference type="PROSITE" id="PS00665">
    <property type="entry name" value="DHDPS_1"/>
    <property type="match status" value="1"/>
</dbReference>
<dbReference type="Gene3D" id="3.20.20.70">
    <property type="entry name" value="Aldolase class I"/>
    <property type="match status" value="1"/>
</dbReference>
<evidence type="ECO:0000256" key="10">
    <source>
        <dbReference type="ARBA" id="ARBA00023270"/>
    </source>
</evidence>
<evidence type="ECO:0000256" key="12">
    <source>
        <dbReference type="HAMAP-Rule" id="MF_00418"/>
    </source>
</evidence>
<feature type="binding site" evidence="12 15">
    <location>
        <position position="46"/>
    </location>
    <ligand>
        <name>pyruvate</name>
        <dbReference type="ChEBI" id="CHEBI:15361"/>
    </ligand>
</feature>
<protein>
    <recommendedName>
        <fullName evidence="4 12">4-hydroxy-tetrahydrodipicolinate synthase</fullName>
        <shortName evidence="12">HTPA synthase</shortName>
        <ecNumber evidence="4 12">4.3.3.7</ecNumber>
    </recommendedName>
</protein>
<dbReference type="EMBL" id="UXAV01000042">
    <property type="protein sequence ID" value="VDC29699.1"/>
    <property type="molecule type" value="Genomic_DNA"/>
</dbReference>
<feature type="binding site" evidence="12 15">
    <location>
        <position position="204"/>
    </location>
    <ligand>
        <name>pyruvate</name>
        <dbReference type="ChEBI" id="CHEBI:15361"/>
    </ligand>
</feature>
<dbReference type="GO" id="GO:0019877">
    <property type="term" value="P:diaminopimelate biosynthetic process"/>
    <property type="evidence" value="ECO:0007669"/>
    <property type="project" value="UniProtKB-UniRule"/>
</dbReference>
<dbReference type="EC" id="4.3.3.7" evidence="4 12"/>
<comment type="catalytic activity">
    <reaction evidence="11 12">
        <text>L-aspartate 4-semialdehyde + pyruvate = (2S,4S)-4-hydroxy-2,3,4,5-tetrahydrodipicolinate + H2O + H(+)</text>
        <dbReference type="Rhea" id="RHEA:34171"/>
        <dbReference type="ChEBI" id="CHEBI:15361"/>
        <dbReference type="ChEBI" id="CHEBI:15377"/>
        <dbReference type="ChEBI" id="CHEBI:15378"/>
        <dbReference type="ChEBI" id="CHEBI:67139"/>
        <dbReference type="ChEBI" id="CHEBI:537519"/>
        <dbReference type="EC" id="4.3.3.7"/>
    </reaction>
</comment>
<accession>A0A3P5XFR3</accession>
<keyword evidence="5 12" id="KW-0963">Cytoplasm</keyword>
<dbReference type="PIRSF" id="PIRSF001365">
    <property type="entry name" value="DHDPS"/>
    <property type="match status" value="1"/>
</dbReference>
<evidence type="ECO:0000256" key="1">
    <source>
        <dbReference type="ARBA" id="ARBA00003294"/>
    </source>
</evidence>
<proteinExistence type="inferred from homology"/>